<proteinExistence type="predicted"/>
<keyword evidence="2" id="KW-0285">Flavoprotein</keyword>
<name>A0ABS6IN33_9HYPH</name>
<comment type="caution">
    <text evidence="5">The sequence shown here is derived from an EMBL/GenBank/DDBJ whole genome shotgun (WGS) entry which is preliminary data.</text>
</comment>
<dbReference type="PANTHER" id="PTHR43004:SF19">
    <property type="entry name" value="BINDING MONOOXYGENASE, PUTATIVE (JCVI)-RELATED"/>
    <property type="match status" value="1"/>
</dbReference>
<protein>
    <submittedName>
        <fullName evidence="5">FAD-dependent oxidoreductase</fullName>
    </submittedName>
</protein>
<gene>
    <name evidence="5" type="ORF">KQ910_19665</name>
</gene>
<accession>A0ABS6IN33</accession>
<dbReference type="InterPro" id="IPR002938">
    <property type="entry name" value="FAD-bd"/>
</dbReference>
<keyword evidence="3" id="KW-0274">FAD</keyword>
<evidence type="ECO:0000256" key="1">
    <source>
        <dbReference type="ARBA" id="ARBA00001974"/>
    </source>
</evidence>
<dbReference type="Pfam" id="PF01494">
    <property type="entry name" value="FAD_binding_3"/>
    <property type="match status" value="1"/>
</dbReference>
<dbReference type="RefSeq" id="WP_216964449.1">
    <property type="nucleotide sequence ID" value="NZ_JAHOPB010000002.1"/>
</dbReference>
<dbReference type="NCBIfam" id="NF006002">
    <property type="entry name" value="PRK08132.1"/>
    <property type="match status" value="1"/>
</dbReference>
<dbReference type="InterPro" id="IPR050641">
    <property type="entry name" value="RIFMO-like"/>
</dbReference>
<feature type="domain" description="FAD-binding" evidence="4">
    <location>
        <begin position="25"/>
        <end position="361"/>
    </location>
</feature>
<reference evidence="5 6" key="1">
    <citation type="submission" date="2021-06" db="EMBL/GenBank/DDBJ databases">
        <authorList>
            <person name="Lee D.H."/>
        </authorList>
    </citation>
    <scope>NUCLEOTIDE SEQUENCE [LARGE SCALE GENOMIC DNA]</scope>
    <source>
        <strain evidence="5 6">MMS21-HV4-11</strain>
    </source>
</reference>
<evidence type="ECO:0000313" key="5">
    <source>
        <dbReference type="EMBL" id="MBU8875999.1"/>
    </source>
</evidence>
<evidence type="ECO:0000256" key="3">
    <source>
        <dbReference type="ARBA" id="ARBA00022827"/>
    </source>
</evidence>
<dbReference type="Proteomes" id="UP000727907">
    <property type="component" value="Unassembled WGS sequence"/>
</dbReference>
<comment type="cofactor">
    <cofactor evidence="1">
        <name>FAD</name>
        <dbReference type="ChEBI" id="CHEBI:57692"/>
    </cofactor>
</comment>
<sequence>MGSYEYRHYPYSRPAELDGGCGRRPVVIVGAGMAGPTLALALAKRGVPSVVLDEDDTVSLGSRSICQAKHSLEIWDRFGVASRMVEKGITWEQGELYLRDKPVFRFNLQPEPGHKFPAFVNLQQYYVEEYLYDRCLSEPLAELRLRNKVVAVTPGDEGVAVEVETPDGRYTLQAEWLVACDGVRSTVRHLLDLPYPGEVFHDRFLIADIRLLSELPKERRFWFYPPFHPTNSVLLHRQADNVLRVDFQLGPDADPEEEKKPENIDRRLRQMFGPEARWEHEWTSVYTFTCRMMERFVHDRVIFAGDAAHVVSPFGARGGNGAIADVDNLAWKLAMVLGKAAPASLLDSYCSERRAAARENILNSTRSTDFITPKFPASRAFRDATLALARDFPFARALINSGRLSVPTSQAGSPLDTPDGDTDWARGPAPGQAMLDAPMGRDGGPWLIDRLGRDFTVLAFADQDTPLANLPPGATGVCIVGDGLARQRYDARPGTTYLIRPDRYVAARWRRFDAAAIGAAIRRATGNG</sequence>
<dbReference type="PANTHER" id="PTHR43004">
    <property type="entry name" value="TRK SYSTEM POTASSIUM UPTAKE PROTEIN"/>
    <property type="match status" value="1"/>
</dbReference>
<evidence type="ECO:0000256" key="2">
    <source>
        <dbReference type="ARBA" id="ARBA00022630"/>
    </source>
</evidence>
<keyword evidence="6" id="KW-1185">Reference proteome</keyword>
<organism evidence="5 6">
    <name type="scientific">Reyranella humidisoli</name>
    <dbReference type="NCBI Taxonomy" id="2849149"/>
    <lineage>
        <taxon>Bacteria</taxon>
        <taxon>Pseudomonadati</taxon>
        <taxon>Pseudomonadota</taxon>
        <taxon>Alphaproteobacteria</taxon>
        <taxon>Hyphomicrobiales</taxon>
        <taxon>Reyranellaceae</taxon>
        <taxon>Reyranella</taxon>
    </lineage>
</organism>
<evidence type="ECO:0000259" key="4">
    <source>
        <dbReference type="Pfam" id="PF01494"/>
    </source>
</evidence>
<dbReference type="EMBL" id="JAHOPB010000002">
    <property type="protein sequence ID" value="MBU8875999.1"/>
    <property type="molecule type" value="Genomic_DNA"/>
</dbReference>
<evidence type="ECO:0000313" key="6">
    <source>
        <dbReference type="Proteomes" id="UP000727907"/>
    </source>
</evidence>